<accession>A0A6A6WK15</accession>
<dbReference type="InterPro" id="IPR050309">
    <property type="entry name" value="Type-B_Carboxylest/Lipase"/>
</dbReference>
<dbReference type="GeneID" id="54482657"/>
<dbReference type="Gene3D" id="3.40.50.1820">
    <property type="entry name" value="alpha/beta hydrolase"/>
    <property type="match status" value="1"/>
</dbReference>
<dbReference type="AlphaFoldDB" id="A0A6A6WK15"/>
<feature type="signal peptide" evidence="3">
    <location>
        <begin position="1"/>
        <end position="17"/>
    </location>
</feature>
<dbReference type="RefSeq" id="XP_033604968.1">
    <property type="nucleotide sequence ID" value="XM_033741603.1"/>
</dbReference>
<dbReference type="InterPro" id="IPR019826">
    <property type="entry name" value="Carboxylesterase_B_AS"/>
</dbReference>
<comment type="similarity">
    <text evidence="1 3">Belongs to the type-B carboxylesterase/lipase family.</text>
</comment>
<dbReference type="PROSITE" id="PS00122">
    <property type="entry name" value="CARBOXYLESTERASE_B_1"/>
    <property type="match status" value="1"/>
</dbReference>
<dbReference type="EMBL" id="ML996565">
    <property type="protein sequence ID" value="KAF2762517.1"/>
    <property type="molecule type" value="Genomic_DNA"/>
</dbReference>
<dbReference type="OrthoDB" id="408631at2759"/>
<dbReference type="InterPro" id="IPR029058">
    <property type="entry name" value="AB_hydrolase_fold"/>
</dbReference>
<evidence type="ECO:0000256" key="1">
    <source>
        <dbReference type="ARBA" id="ARBA00005964"/>
    </source>
</evidence>
<keyword evidence="3" id="KW-0732">Signal</keyword>
<feature type="domain" description="Carboxylesterase type B" evidence="4">
    <location>
        <begin position="21"/>
        <end position="485"/>
    </location>
</feature>
<gene>
    <name evidence="5" type="ORF">EJ05DRAFT_433315</name>
</gene>
<dbReference type="SUPFAM" id="SSF53474">
    <property type="entry name" value="alpha/beta-Hydrolases"/>
    <property type="match status" value="1"/>
</dbReference>
<evidence type="ECO:0000259" key="4">
    <source>
        <dbReference type="Pfam" id="PF00135"/>
    </source>
</evidence>
<dbReference type="PANTHER" id="PTHR11559">
    <property type="entry name" value="CARBOXYLESTERASE"/>
    <property type="match status" value="1"/>
</dbReference>
<dbReference type="InterPro" id="IPR002018">
    <property type="entry name" value="CarbesteraseB"/>
</dbReference>
<organism evidence="5 6">
    <name type="scientific">Pseudovirgaria hyperparasitica</name>
    <dbReference type="NCBI Taxonomy" id="470096"/>
    <lineage>
        <taxon>Eukaryota</taxon>
        <taxon>Fungi</taxon>
        <taxon>Dikarya</taxon>
        <taxon>Ascomycota</taxon>
        <taxon>Pezizomycotina</taxon>
        <taxon>Dothideomycetes</taxon>
        <taxon>Dothideomycetes incertae sedis</taxon>
        <taxon>Acrospermales</taxon>
        <taxon>Acrospermaceae</taxon>
        <taxon>Pseudovirgaria</taxon>
    </lineage>
</organism>
<evidence type="ECO:0000256" key="2">
    <source>
        <dbReference type="ARBA" id="ARBA00022801"/>
    </source>
</evidence>
<proteinExistence type="inferred from homology"/>
<reference evidence="5" key="1">
    <citation type="journal article" date="2020" name="Stud. Mycol.">
        <title>101 Dothideomycetes genomes: a test case for predicting lifestyles and emergence of pathogens.</title>
        <authorList>
            <person name="Haridas S."/>
            <person name="Albert R."/>
            <person name="Binder M."/>
            <person name="Bloem J."/>
            <person name="Labutti K."/>
            <person name="Salamov A."/>
            <person name="Andreopoulos B."/>
            <person name="Baker S."/>
            <person name="Barry K."/>
            <person name="Bills G."/>
            <person name="Bluhm B."/>
            <person name="Cannon C."/>
            <person name="Castanera R."/>
            <person name="Culley D."/>
            <person name="Daum C."/>
            <person name="Ezra D."/>
            <person name="Gonzalez J."/>
            <person name="Henrissat B."/>
            <person name="Kuo A."/>
            <person name="Liang C."/>
            <person name="Lipzen A."/>
            <person name="Lutzoni F."/>
            <person name="Magnuson J."/>
            <person name="Mondo S."/>
            <person name="Nolan M."/>
            <person name="Ohm R."/>
            <person name="Pangilinan J."/>
            <person name="Park H.-J."/>
            <person name="Ramirez L."/>
            <person name="Alfaro M."/>
            <person name="Sun H."/>
            <person name="Tritt A."/>
            <person name="Yoshinaga Y."/>
            <person name="Zwiers L.-H."/>
            <person name="Turgeon B."/>
            <person name="Goodwin S."/>
            <person name="Spatafora J."/>
            <person name="Crous P."/>
            <person name="Grigoriev I."/>
        </authorList>
    </citation>
    <scope>NUCLEOTIDE SEQUENCE</scope>
    <source>
        <strain evidence="5">CBS 121739</strain>
    </source>
</reference>
<evidence type="ECO:0000256" key="3">
    <source>
        <dbReference type="RuleBase" id="RU361235"/>
    </source>
</evidence>
<dbReference type="EC" id="3.1.1.-" evidence="3"/>
<dbReference type="Pfam" id="PF00135">
    <property type="entry name" value="COesterase"/>
    <property type="match status" value="1"/>
</dbReference>
<name>A0A6A6WK15_9PEZI</name>
<dbReference type="GO" id="GO:0016787">
    <property type="term" value="F:hydrolase activity"/>
    <property type="evidence" value="ECO:0007669"/>
    <property type="project" value="UniProtKB-KW"/>
</dbReference>
<keyword evidence="2 3" id="KW-0378">Hydrolase</keyword>
<protein>
    <recommendedName>
        <fullName evidence="3">Carboxylic ester hydrolase</fullName>
        <ecNumber evidence="3">3.1.1.-</ecNumber>
    </recommendedName>
</protein>
<keyword evidence="6" id="KW-1185">Reference proteome</keyword>
<sequence>MFTLATIFTLLAGPSLAVQTVVDLGYSKYQGQVQANGISTWFGMRYAAPPLGALRFAAPQDPPTTSGTQDAISTKRTACIGVGDNVNTQDAEDCLYVHVWAPTAATTTSKLPVHVYIQGGGFNDNGDGNRNATGLMRAAQNNIVVVQFNYRVGVYGFLASSEIYNSNTAATNAGILDQRKLLQWVQKNIAQFGGNPGHVFLDGASAGAGSVAIHLTAYGGRNDNLFHAIASQAPSLPPLLTISEAQFQYDRLVVATKCSGTPSTLDCLRRQNVTYFQQQAKTVPTAFPGTNQAPIYFWGPSIDNRIIANYTYGELDAKHFVRVPAIFGSTSNEGNSFVNAGLRPQQTQKNADDFIKAQFPKITDSDINNLHTVFSGPGSDGTYTQYAADMLGRFKYICPALSFARGFVYADYPNTQPANAKTWVYRWDVGAATHVAEMGDIFATDGHSTQAGTDIQNYWASMIRSYDPNTYMPPGRPRWAAYGTGGSGNYGTRVLFQNSNTGMETVSSVTQGQCNVIWQIGRSVRQ</sequence>
<evidence type="ECO:0000313" key="5">
    <source>
        <dbReference type="EMBL" id="KAF2762517.1"/>
    </source>
</evidence>
<feature type="chain" id="PRO_5025714132" description="Carboxylic ester hydrolase" evidence="3">
    <location>
        <begin position="18"/>
        <end position="526"/>
    </location>
</feature>
<evidence type="ECO:0000313" key="6">
    <source>
        <dbReference type="Proteomes" id="UP000799437"/>
    </source>
</evidence>
<dbReference type="Proteomes" id="UP000799437">
    <property type="component" value="Unassembled WGS sequence"/>
</dbReference>